<proteinExistence type="predicted"/>
<keyword evidence="2" id="KW-1185">Reference proteome</keyword>
<dbReference type="EMBL" id="CP109617">
    <property type="protein sequence ID" value="WED55539.1"/>
    <property type="molecule type" value="Genomic_DNA"/>
</dbReference>
<organism evidence="1 2">
    <name type="scientific">Exiguobacterium profundum</name>
    <dbReference type="NCBI Taxonomy" id="307643"/>
    <lineage>
        <taxon>Bacteria</taxon>
        <taxon>Bacillati</taxon>
        <taxon>Bacillota</taxon>
        <taxon>Bacilli</taxon>
        <taxon>Bacillales</taxon>
        <taxon>Bacillales Family XII. Incertae Sedis</taxon>
        <taxon>Exiguobacterium</taxon>
    </lineage>
</organism>
<evidence type="ECO:0000313" key="1">
    <source>
        <dbReference type="EMBL" id="WED55539.1"/>
    </source>
</evidence>
<name>A0ABY8B074_9BACL</name>
<protein>
    <submittedName>
        <fullName evidence="1">Uncharacterized protein</fullName>
    </submittedName>
</protein>
<reference evidence="1 2" key="1">
    <citation type="submission" date="2022-10" db="EMBL/GenBank/DDBJ databases">
        <title>Complete genome sequence of Exiguobacterium profundum TSS-3 isolated from an extremely saline-alkaline spring located in Ixtapa, Chiapas-Mexico.</title>
        <authorList>
            <person name="Rincon-Rosales R."/>
            <person name="Rogel M.A."/>
            <person name="Rincon-Molina C.I."/>
            <person name="Guerrero G."/>
            <person name="Manzano-Gomez L.A."/>
            <person name="Lopez-Lopez A."/>
            <person name="Rincon Molina F.A."/>
            <person name="Martinez-Romero E."/>
        </authorList>
    </citation>
    <scope>NUCLEOTIDE SEQUENCE [LARGE SCALE GENOMIC DNA]</scope>
    <source>
        <strain evidence="1 2">TSS-3</strain>
    </source>
</reference>
<gene>
    <name evidence="1" type="ORF">OE059_01435</name>
</gene>
<dbReference type="Proteomes" id="UP001219957">
    <property type="component" value="Chromosome"/>
</dbReference>
<sequence>MKKWMIGMLSVVVIAGYIMFSEMLKEENTSDLAVTESFRHIDDLATSSPIVIVGKVRSAPKPFTHQSVTFFESHIQVQRVYRDVNGQLKSADTITLLQNDMEEDPLVKRDETVLLYLQRYEGPVMENAYRIVGLQLGHFKVNRTGTLTSVGKPNLYQESGLSADLSKLETSLKDNPYVEERNEVMTDEEIEAFNENEERLLEESQQHSE</sequence>
<accession>A0ABY8B074</accession>
<dbReference type="RefSeq" id="WP_078147778.1">
    <property type="nucleotide sequence ID" value="NZ_CAXPIM010000142.1"/>
</dbReference>
<evidence type="ECO:0000313" key="2">
    <source>
        <dbReference type="Proteomes" id="UP001219957"/>
    </source>
</evidence>